<reference evidence="2 3" key="1">
    <citation type="journal article" date="2019" name="Int. J. Syst. Evol. Microbiol.">
        <title>The Global Catalogue of Microorganisms (GCM) 10K type strain sequencing project: providing services to taxonomists for standard genome sequencing and annotation.</title>
        <authorList>
            <consortium name="The Broad Institute Genomics Platform"/>
            <consortium name="The Broad Institute Genome Sequencing Center for Infectious Disease"/>
            <person name="Wu L."/>
            <person name="Ma J."/>
        </authorList>
    </citation>
    <scope>NUCLEOTIDE SEQUENCE [LARGE SCALE GENOMIC DNA]</scope>
    <source>
        <strain evidence="2 3">JCM 10303</strain>
    </source>
</reference>
<dbReference type="InterPro" id="IPR028082">
    <property type="entry name" value="Peripla_BP_I"/>
</dbReference>
<dbReference type="CDD" id="cd06268">
    <property type="entry name" value="PBP1_ABC_transporter_LIVBP-like"/>
    <property type="match status" value="1"/>
</dbReference>
<dbReference type="SUPFAM" id="SSF53822">
    <property type="entry name" value="Periplasmic binding protein-like I"/>
    <property type="match status" value="1"/>
</dbReference>
<keyword evidence="3" id="KW-1185">Reference proteome</keyword>
<dbReference type="EMBL" id="BAAAGS010000074">
    <property type="protein sequence ID" value="GAA0557540.1"/>
    <property type="molecule type" value="Genomic_DNA"/>
</dbReference>
<keyword evidence="1" id="KW-0472">Membrane</keyword>
<evidence type="ECO:0000313" key="3">
    <source>
        <dbReference type="Proteomes" id="UP001500729"/>
    </source>
</evidence>
<evidence type="ECO:0008006" key="4">
    <source>
        <dbReference type="Google" id="ProtNLM"/>
    </source>
</evidence>
<evidence type="ECO:0000313" key="2">
    <source>
        <dbReference type="EMBL" id="GAA0557540.1"/>
    </source>
</evidence>
<organism evidence="2 3">
    <name type="scientific">Saccharopolyspora erythraea</name>
    <name type="common">Streptomyces erythraeus</name>
    <dbReference type="NCBI Taxonomy" id="1836"/>
    <lineage>
        <taxon>Bacteria</taxon>
        <taxon>Bacillati</taxon>
        <taxon>Actinomycetota</taxon>
        <taxon>Actinomycetes</taxon>
        <taxon>Pseudonocardiales</taxon>
        <taxon>Pseudonocardiaceae</taxon>
        <taxon>Saccharopolyspora</taxon>
    </lineage>
</organism>
<evidence type="ECO:0000256" key="1">
    <source>
        <dbReference type="SAM" id="Phobius"/>
    </source>
</evidence>
<dbReference type="RefSeq" id="WP_009950305.1">
    <property type="nucleotide sequence ID" value="NZ_BAAAGS010000074.1"/>
</dbReference>
<comment type="caution">
    <text evidence="2">The sequence shown here is derived from an EMBL/GenBank/DDBJ whole genome shotgun (WGS) entry which is preliminary data.</text>
</comment>
<feature type="transmembrane region" description="Helical" evidence="1">
    <location>
        <begin position="378"/>
        <end position="396"/>
    </location>
</feature>
<sequence length="844" mass="93266">MSETQAGSGMSAADLLRLVGPRWVRPRRLGRIPDQPIVHAVRETAPGMLADQLSDHLATIVPHAELHVGDAARGTERERSVQVRTLLDTAVLGLREHDSWPRIGRLQFPRYALTSWLLKQNLRPAELNHAPHSNIRDLLHDFLNSRRRPGRGKQNAREAAAWTSMTEQLPWYLFLLSLVAFPFYYALWVRRGKVPRWFLRQQYLAPRESADFPSFVRRLITTPSERESAEQVRRLLVHAFLSDLSDSHSRRLWRWRWVPKDCYPVLLLKDLRPGTIGETLVRLVNNVRNETGARDPLLVVATGEQPLEDGETPRAPVTLEQWERDLQAARRKRSPTAWYVPLRIADEPADALDYDRFGALGRAHLPLKRSKLVRRTPLLLVLLLLVGSTAGYAGYLRTHCGQWWPYQNSDIGEVDGECIGVSDTTSTSRFFSAHDARMVAAQEKIAEQNEEAERRWEDQPNLPHPTVVYFSTFPSSDDDPPTLAGIADELDGVAVMQRESLGRNVLMKVVLANGGLRMKHGPRVAADVAELVGRDDSVVAVAGLGGSWQATVDTIEALEAEGVPMVGTTISADLLSESSPLFYQVAPSNAWEAKVVANYIAAGPVDPRTGAPRRPDNVLIYSNPRDLYSHDLAQLTAGELRARGIEPMPDSDRIPCGKQNLVFFAGRANDLATFLTKMPPECGKPENYPQLLAGDDTSKLVLDDAMDDHEGVVLDHVSFTGRSAWDPQSQQGTPLRGRGLLARDALEVIALAVQTITGMDGDNPAPTQRTPVTGGTVWRGIGKAPFVGSSGTIDYGAGGQIPVDKSISILRVTGGAGTPPEDELVCGRFQRDPVAHRDPRCPVP</sequence>
<dbReference type="Proteomes" id="UP001500729">
    <property type="component" value="Unassembled WGS sequence"/>
</dbReference>
<proteinExistence type="predicted"/>
<keyword evidence="1" id="KW-0812">Transmembrane</keyword>
<name>A0ABN1E2R5_SACER</name>
<accession>A0ABN1E2R5</accession>
<gene>
    <name evidence="2" type="ORF">GCM10009533_63890</name>
</gene>
<feature type="transmembrane region" description="Helical" evidence="1">
    <location>
        <begin position="169"/>
        <end position="188"/>
    </location>
</feature>
<dbReference type="Gene3D" id="3.40.50.2300">
    <property type="match status" value="1"/>
</dbReference>
<protein>
    <recommendedName>
        <fullName evidence="4">ABC-type branched-subunit amino acid transport system substrate-binding protein</fullName>
    </recommendedName>
</protein>
<keyword evidence="1" id="KW-1133">Transmembrane helix</keyword>